<feature type="domain" description="Mur ligase central" evidence="4">
    <location>
        <begin position="19"/>
        <end position="124"/>
    </location>
</feature>
<dbReference type="EMBL" id="UINC01209890">
    <property type="protein sequence ID" value="SVE33105.1"/>
    <property type="molecule type" value="Genomic_DNA"/>
</dbReference>
<dbReference type="InterPro" id="IPR036565">
    <property type="entry name" value="Mur-like_cat_sf"/>
</dbReference>
<dbReference type="InterPro" id="IPR013221">
    <property type="entry name" value="Mur_ligase_cen"/>
</dbReference>
<organism evidence="5">
    <name type="scientific">marine metagenome</name>
    <dbReference type="NCBI Taxonomy" id="408172"/>
    <lineage>
        <taxon>unclassified sequences</taxon>
        <taxon>metagenomes</taxon>
        <taxon>ecological metagenomes</taxon>
    </lineage>
</organism>
<dbReference type="PANTHER" id="PTHR43692">
    <property type="entry name" value="UDP-N-ACETYLMURAMOYLALANINE--D-GLUTAMATE LIGASE"/>
    <property type="match status" value="1"/>
</dbReference>
<name>A0A383CMT3_9ZZZZ</name>
<accession>A0A383CMT3</accession>
<evidence type="ECO:0000256" key="1">
    <source>
        <dbReference type="ARBA" id="ARBA00022598"/>
    </source>
</evidence>
<reference evidence="5" key="1">
    <citation type="submission" date="2018-05" db="EMBL/GenBank/DDBJ databases">
        <authorList>
            <person name="Lanie J.A."/>
            <person name="Ng W.-L."/>
            <person name="Kazmierczak K.M."/>
            <person name="Andrzejewski T.M."/>
            <person name="Davidsen T.M."/>
            <person name="Wayne K.J."/>
            <person name="Tettelin H."/>
            <person name="Glass J.I."/>
            <person name="Rusch D."/>
            <person name="Podicherti R."/>
            <person name="Tsui H.-C.T."/>
            <person name="Winkler M.E."/>
        </authorList>
    </citation>
    <scope>NUCLEOTIDE SEQUENCE</scope>
</reference>
<proteinExistence type="predicted"/>
<dbReference type="InterPro" id="IPR005762">
    <property type="entry name" value="MurD"/>
</dbReference>
<feature type="non-terminal residue" evidence="5">
    <location>
        <position position="134"/>
    </location>
</feature>
<dbReference type="Pfam" id="PF08245">
    <property type="entry name" value="Mur_ligase_M"/>
    <property type="match status" value="1"/>
</dbReference>
<evidence type="ECO:0000313" key="5">
    <source>
        <dbReference type="EMBL" id="SVE33105.1"/>
    </source>
</evidence>
<evidence type="ECO:0000256" key="3">
    <source>
        <dbReference type="ARBA" id="ARBA00022840"/>
    </source>
</evidence>
<dbReference type="GO" id="GO:0008360">
    <property type="term" value="P:regulation of cell shape"/>
    <property type="evidence" value="ECO:0007669"/>
    <property type="project" value="InterPro"/>
</dbReference>
<evidence type="ECO:0000256" key="2">
    <source>
        <dbReference type="ARBA" id="ARBA00022741"/>
    </source>
</evidence>
<gene>
    <name evidence="5" type="ORF">METZ01_LOCUS485959</name>
</gene>
<keyword evidence="3" id="KW-0067">ATP-binding</keyword>
<dbReference type="GO" id="GO:0005737">
    <property type="term" value="C:cytoplasm"/>
    <property type="evidence" value="ECO:0007669"/>
    <property type="project" value="InterPro"/>
</dbReference>
<dbReference type="GO" id="GO:0005524">
    <property type="term" value="F:ATP binding"/>
    <property type="evidence" value="ECO:0007669"/>
    <property type="project" value="UniProtKB-KW"/>
</dbReference>
<keyword evidence="2" id="KW-0547">Nucleotide-binding</keyword>
<dbReference type="GO" id="GO:0008764">
    <property type="term" value="F:UDP-N-acetylmuramoylalanine-D-glutamate ligase activity"/>
    <property type="evidence" value="ECO:0007669"/>
    <property type="project" value="InterPro"/>
</dbReference>
<dbReference type="PANTHER" id="PTHR43692:SF1">
    <property type="entry name" value="UDP-N-ACETYLMURAMOYLALANINE--D-GLUTAMATE LIGASE"/>
    <property type="match status" value="1"/>
</dbReference>
<evidence type="ECO:0000259" key="4">
    <source>
        <dbReference type="Pfam" id="PF08245"/>
    </source>
</evidence>
<dbReference type="GO" id="GO:0051301">
    <property type="term" value="P:cell division"/>
    <property type="evidence" value="ECO:0007669"/>
    <property type="project" value="InterPro"/>
</dbReference>
<keyword evidence="1" id="KW-0436">Ligase</keyword>
<dbReference type="AlphaFoldDB" id="A0A383CMT3"/>
<dbReference type="SUPFAM" id="SSF53623">
    <property type="entry name" value="MurD-like peptide ligases, catalytic domain"/>
    <property type="match status" value="1"/>
</dbReference>
<sequence>MRGDVQMFGEMAAAPFVAITGTNGKSTVAQLVYEIAAQQLDRVVLGGNIGTPCLDLLSPEVDLYVLEVSSYQLELAVELAADVAVVLNLSADHLDRYPSAQTYFNTKLALYGHCRSAVINRAVDYQPRRDIPTV</sequence>
<protein>
    <recommendedName>
        <fullName evidence="4">Mur ligase central domain-containing protein</fullName>
    </recommendedName>
</protein>
<dbReference type="Gene3D" id="3.40.1190.10">
    <property type="entry name" value="Mur-like, catalytic domain"/>
    <property type="match status" value="1"/>
</dbReference>